<dbReference type="GO" id="GO:0005524">
    <property type="term" value="F:ATP binding"/>
    <property type="evidence" value="ECO:0007669"/>
    <property type="project" value="InterPro"/>
</dbReference>
<organism evidence="8 9">
    <name type="scientific">Porcincola intestinalis</name>
    <dbReference type="NCBI Taxonomy" id="2606632"/>
    <lineage>
        <taxon>Bacteria</taxon>
        <taxon>Bacillati</taxon>
        <taxon>Bacillota</taxon>
        <taxon>Clostridia</taxon>
        <taxon>Lachnospirales</taxon>
        <taxon>Lachnospiraceae</taxon>
        <taxon>Porcincola</taxon>
    </lineage>
</organism>
<dbReference type="EMBL" id="VULZ01000009">
    <property type="protein sequence ID" value="MSS15207.1"/>
    <property type="molecule type" value="Genomic_DNA"/>
</dbReference>
<dbReference type="InterPro" id="IPR012340">
    <property type="entry name" value="NA-bd_OB-fold"/>
</dbReference>
<comment type="caution">
    <text evidence="6">Lacks conserved residue(s) required for the propagation of feature annotation.</text>
</comment>
<dbReference type="GO" id="GO:0048476">
    <property type="term" value="C:Holliday junction resolvase complex"/>
    <property type="evidence" value="ECO:0007669"/>
    <property type="project" value="UniProtKB-UniRule"/>
</dbReference>
<keyword evidence="1 6" id="KW-0963">Cytoplasm</keyword>
<evidence type="ECO:0000256" key="1">
    <source>
        <dbReference type="ARBA" id="ARBA00022490"/>
    </source>
</evidence>
<evidence type="ECO:0000313" key="8">
    <source>
        <dbReference type="EMBL" id="MSS15207.1"/>
    </source>
</evidence>
<comment type="subunit">
    <text evidence="6">Homotetramer. Forms an RuvA(8)-RuvB(12)-Holliday junction (HJ) complex. HJ DNA is sandwiched between 2 RuvA tetramers; dsDNA enters through RuvA and exits via RuvB. An RuvB hexamer assembles on each DNA strand where it exits the tetramer. Each RuvB hexamer is contacted by two RuvA subunits (via domain III) on 2 adjacent RuvB subunits; this complex drives branch migration. In the full resolvosome a probable DNA-RuvA(4)-RuvB(12)-RuvC(2) complex forms which resolves the HJ.</text>
</comment>
<dbReference type="InterPro" id="IPR036267">
    <property type="entry name" value="RuvA_C_sf"/>
</dbReference>
<feature type="domain" description="Helix-hairpin-helix DNA-binding motif class 1" evidence="7">
    <location>
        <begin position="73"/>
        <end position="92"/>
    </location>
</feature>
<dbReference type="InterPro" id="IPR000085">
    <property type="entry name" value="RuvA"/>
</dbReference>
<dbReference type="InterPro" id="IPR003583">
    <property type="entry name" value="Hlx-hairpin-Hlx_DNA-bd_motif"/>
</dbReference>
<name>A0A6L5X6R2_9FIRM</name>
<keyword evidence="9" id="KW-1185">Reference proteome</keyword>
<evidence type="ECO:0000313" key="9">
    <source>
        <dbReference type="Proteomes" id="UP000481852"/>
    </source>
</evidence>
<evidence type="ECO:0000256" key="5">
    <source>
        <dbReference type="ARBA" id="ARBA00023204"/>
    </source>
</evidence>
<comment type="caution">
    <text evidence="8">The sequence shown here is derived from an EMBL/GenBank/DDBJ whole genome shotgun (WGS) entry which is preliminary data.</text>
</comment>
<evidence type="ECO:0000256" key="6">
    <source>
        <dbReference type="HAMAP-Rule" id="MF_00031"/>
    </source>
</evidence>
<dbReference type="NCBIfam" id="TIGR00084">
    <property type="entry name" value="ruvA"/>
    <property type="match status" value="1"/>
</dbReference>
<feature type="region of interest" description="Domain III" evidence="6">
    <location>
        <begin position="150"/>
        <end position="202"/>
    </location>
</feature>
<comment type="similarity">
    <text evidence="6">Belongs to the RuvA family.</text>
</comment>
<protein>
    <recommendedName>
        <fullName evidence="6">Holliday junction branch migration complex subunit RuvA</fullName>
    </recommendedName>
</protein>
<dbReference type="Pfam" id="PF07499">
    <property type="entry name" value="RuvA_C"/>
    <property type="match status" value="1"/>
</dbReference>
<dbReference type="InterPro" id="IPR011114">
    <property type="entry name" value="RuvA_C"/>
</dbReference>
<dbReference type="GO" id="GO:0006281">
    <property type="term" value="P:DNA repair"/>
    <property type="evidence" value="ECO:0007669"/>
    <property type="project" value="UniProtKB-UniRule"/>
</dbReference>
<dbReference type="Gene3D" id="2.40.50.140">
    <property type="entry name" value="Nucleic acid-binding proteins"/>
    <property type="match status" value="1"/>
</dbReference>
<keyword evidence="5 6" id="KW-0234">DNA repair</keyword>
<keyword evidence="4 6" id="KW-0233">DNA recombination</keyword>
<dbReference type="GO" id="GO:0006310">
    <property type="term" value="P:DNA recombination"/>
    <property type="evidence" value="ECO:0007669"/>
    <property type="project" value="UniProtKB-UniRule"/>
</dbReference>
<dbReference type="SUPFAM" id="SSF50249">
    <property type="entry name" value="Nucleic acid-binding proteins"/>
    <property type="match status" value="1"/>
</dbReference>
<comment type="domain">
    <text evidence="6">Has three domains with a flexible linker between the domains II and III and assumes an 'L' shape. Domain III is highly mobile and contacts RuvB.</text>
</comment>
<dbReference type="GO" id="GO:0009379">
    <property type="term" value="C:Holliday junction helicase complex"/>
    <property type="evidence" value="ECO:0007669"/>
    <property type="project" value="InterPro"/>
</dbReference>
<dbReference type="Pfam" id="PF01330">
    <property type="entry name" value="RuvA_N"/>
    <property type="match status" value="1"/>
</dbReference>
<dbReference type="GO" id="GO:0009378">
    <property type="term" value="F:four-way junction helicase activity"/>
    <property type="evidence" value="ECO:0007669"/>
    <property type="project" value="InterPro"/>
</dbReference>
<comment type="subcellular location">
    <subcellularLocation>
        <location evidence="6">Cytoplasm</location>
    </subcellularLocation>
</comment>
<comment type="function">
    <text evidence="6">The RuvA-RuvB-RuvC complex processes Holliday junction (HJ) DNA during genetic recombination and DNA repair, while the RuvA-RuvB complex plays an important role in the rescue of blocked DNA replication forks via replication fork reversal (RFR). RuvA specifically binds to HJ cruciform DNA, conferring on it an open structure. The RuvB hexamer acts as an ATP-dependent pump, pulling dsDNA into and through the RuvAB complex. HJ branch migration allows RuvC to scan DNA until it finds its consensus sequence, where it cleaves and resolves the cruciform DNA.</text>
</comment>
<evidence type="ECO:0000256" key="3">
    <source>
        <dbReference type="ARBA" id="ARBA00023125"/>
    </source>
</evidence>
<evidence type="ECO:0000256" key="2">
    <source>
        <dbReference type="ARBA" id="ARBA00022763"/>
    </source>
</evidence>
<keyword evidence="2 6" id="KW-0227">DNA damage</keyword>
<dbReference type="Gene3D" id="1.10.150.20">
    <property type="entry name" value="5' to 3' exonuclease, C-terminal subdomain"/>
    <property type="match status" value="1"/>
</dbReference>
<dbReference type="Pfam" id="PF14520">
    <property type="entry name" value="HHH_5"/>
    <property type="match status" value="1"/>
</dbReference>
<evidence type="ECO:0000256" key="4">
    <source>
        <dbReference type="ARBA" id="ARBA00023172"/>
    </source>
</evidence>
<dbReference type="SUPFAM" id="SSF46929">
    <property type="entry name" value="DNA helicase RuvA subunit, C-terminal domain"/>
    <property type="match status" value="1"/>
</dbReference>
<keyword evidence="3 6" id="KW-0238">DNA-binding</keyword>
<dbReference type="GO" id="GO:0005737">
    <property type="term" value="C:cytoplasm"/>
    <property type="evidence" value="ECO:0007669"/>
    <property type="project" value="UniProtKB-SubCell"/>
</dbReference>
<dbReference type="RefSeq" id="WP_154525807.1">
    <property type="nucleotide sequence ID" value="NZ_JAQYJL010000021.1"/>
</dbReference>
<sequence>MISYLKGELAGAGEGIAVVDVGGMGFRVFITDRDQADLPAVGEPVQLYTYLSVREDAIWLYGFLSEEDRQVFRQLLTVSGVGPKAALGILSALSANDLRFAVFSDDVKAISKAPGVGLKTAKKLILELKDRLKLEDAIPGGGNMDEEAGSHMQDTDVTEAVEALVTLGYSSSEALRAVKRVKMDGNMKTEDILGEALKVIGL</sequence>
<dbReference type="InterPro" id="IPR013849">
    <property type="entry name" value="DNA_helicase_Holl-junc_RuvA_I"/>
</dbReference>
<feature type="domain" description="Helix-hairpin-helix DNA-binding motif class 1" evidence="7">
    <location>
        <begin position="108"/>
        <end position="127"/>
    </location>
</feature>
<dbReference type="AlphaFoldDB" id="A0A6L5X6R2"/>
<dbReference type="HAMAP" id="MF_00031">
    <property type="entry name" value="DNA_HJ_migration_RuvA"/>
    <property type="match status" value="1"/>
</dbReference>
<proteinExistence type="inferred from homology"/>
<dbReference type="GO" id="GO:0000400">
    <property type="term" value="F:four-way junction DNA binding"/>
    <property type="evidence" value="ECO:0007669"/>
    <property type="project" value="UniProtKB-UniRule"/>
</dbReference>
<gene>
    <name evidence="6 8" type="primary">ruvA</name>
    <name evidence="8" type="ORF">FYJ35_09205</name>
</gene>
<feature type="region of interest" description="Domain I" evidence="6">
    <location>
        <begin position="1"/>
        <end position="64"/>
    </location>
</feature>
<dbReference type="InterPro" id="IPR010994">
    <property type="entry name" value="RuvA_2-like"/>
</dbReference>
<dbReference type="SUPFAM" id="SSF47781">
    <property type="entry name" value="RuvA domain 2-like"/>
    <property type="match status" value="1"/>
</dbReference>
<dbReference type="CDD" id="cd14332">
    <property type="entry name" value="UBA_RuvA_C"/>
    <property type="match status" value="1"/>
</dbReference>
<dbReference type="SMART" id="SM00278">
    <property type="entry name" value="HhH1"/>
    <property type="match status" value="2"/>
</dbReference>
<reference evidence="8 9" key="1">
    <citation type="submission" date="2019-08" db="EMBL/GenBank/DDBJ databases">
        <title>In-depth cultivation of the pig gut microbiome towards novel bacterial diversity and tailored functional studies.</title>
        <authorList>
            <person name="Wylensek D."/>
            <person name="Hitch T.C.A."/>
            <person name="Clavel T."/>
        </authorList>
    </citation>
    <scope>NUCLEOTIDE SEQUENCE [LARGE SCALE GENOMIC DNA]</scope>
    <source>
        <strain evidence="8 9">Oil+RF-744-WCA-WT-11</strain>
    </source>
</reference>
<accession>A0A6L5X6R2</accession>
<dbReference type="Gene3D" id="1.10.8.10">
    <property type="entry name" value="DNA helicase RuvA subunit, C-terminal domain"/>
    <property type="match status" value="1"/>
</dbReference>
<dbReference type="Proteomes" id="UP000481852">
    <property type="component" value="Unassembled WGS sequence"/>
</dbReference>
<evidence type="ECO:0000259" key="7">
    <source>
        <dbReference type="SMART" id="SM00278"/>
    </source>
</evidence>